<dbReference type="EMBL" id="JAODUP010001169">
    <property type="protein sequence ID" value="KAK2141076.1"/>
    <property type="molecule type" value="Genomic_DNA"/>
</dbReference>
<keyword evidence="2" id="KW-1185">Reference proteome</keyword>
<dbReference type="Proteomes" id="UP001208570">
    <property type="component" value="Unassembled WGS sequence"/>
</dbReference>
<evidence type="ECO:0000313" key="2">
    <source>
        <dbReference type="Proteomes" id="UP001208570"/>
    </source>
</evidence>
<proteinExistence type="predicted"/>
<comment type="caution">
    <text evidence="1">The sequence shown here is derived from an EMBL/GenBank/DDBJ whole genome shotgun (WGS) entry which is preliminary data.</text>
</comment>
<reference evidence="1" key="1">
    <citation type="journal article" date="2023" name="Mol. Biol. Evol.">
        <title>Third-Generation Sequencing Reveals the Adaptive Role of the Epigenome in Three Deep-Sea Polychaetes.</title>
        <authorList>
            <person name="Perez M."/>
            <person name="Aroh O."/>
            <person name="Sun Y."/>
            <person name="Lan Y."/>
            <person name="Juniper S.K."/>
            <person name="Young C.R."/>
            <person name="Angers B."/>
            <person name="Qian P.Y."/>
        </authorList>
    </citation>
    <scope>NUCLEOTIDE SEQUENCE</scope>
    <source>
        <strain evidence="1">P08H-3</strain>
    </source>
</reference>
<evidence type="ECO:0000313" key="1">
    <source>
        <dbReference type="EMBL" id="KAK2141076.1"/>
    </source>
</evidence>
<accession>A0AAD9IU93</accession>
<organism evidence="1 2">
    <name type="scientific">Paralvinella palmiformis</name>
    <dbReference type="NCBI Taxonomy" id="53620"/>
    <lineage>
        <taxon>Eukaryota</taxon>
        <taxon>Metazoa</taxon>
        <taxon>Spiralia</taxon>
        <taxon>Lophotrochozoa</taxon>
        <taxon>Annelida</taxon>
        <taxon>Polychaeta</taxon>
        <taxon>Sedentaria</taxon>
        <taxon>Canalipalpata</taxon>
        <taxon>Terebellida</taxon>
        <taxon>Terebelliformia</taxon>
        <taxon>Alvinellidae</taxon>
        <taxon>Paralvinella</taxon>
    </lineage>
</organism>
<protein>
    <submittedName>
        <fullName evidence="1">Uncharacterized protein</fullName>
    </submittedName>
</protein>
<name>A0AAD9IU93_9ANNE</name>
<dbReference type="AlphaFoldDB" id="A0AAD9IU93"/>
<gene>
    <name evidence="1" type="ORF">LSH36_1169g00015</name>
</gene>
<sequence length="105" mass="11718">MRMRCCTAFVSQPKLGTGLRQTVHAIPHIRLHARLHIEIPTPKSAESDVLARGAQSGFLVSTRGFLLPYVGLNVTAFEADVQNSAYNRNKYKYNLGAEFRRSVVT</sequence>